<name>A0ABU2YJ88_9FLAO</name>
<accession>A0ABU2YJ88</accession>
<dbReference type="Proteomes" id="UP001259492">
    <property type="component" value="Unassembled WGS sequence"/>
</dbReference>
<dbReference type="RefSeq" id="WP_311426871.1">
    <property type="nucleotide sequence ID" value="NZ_JAVRIA010000002.1"/>
</dbReference>
<dbReference type="Pfam" id="PF01551">
    <property type="entry name" value="Peptidase_M23"/>
    <property type="match status" value="1"/>
</dbReference>
<feature type="signal peptide" evidence="3">
    <location>
        <begin position="1"/>
        <end position="21"/>
    </location>
</feature>
<feature type="coiled-coil region" evidence="2">
    <location>
        <begin position="20"/>
        <end position="47"/>
    </location>
</feature>
<feature type="chain" id="PRO_5045331777" evidence="3">
    <location>
        <begin position="22"/>
        <end position="406"/>
    </location>
</feature>
<evidence type="ECO:0000256" key="2">
    <source>
        <dbReference type="SAM" id="Coils"/>
    </source>
</evidence>
<dbReference type="CDD" id="cd12797">
    <property type="entry name" value="M23_peptidase"/>
    <property type="match status" value="1"/>
</dbReference>
<feature type="coiled-coil region" evidence="2">
    <location>
        <begin position="161"/>
        <end position="241"/>
    </location>
</feature>
<dbReference type="EMBL" id="JAVRIA010000002">
    <property type="protein sequence ID" value="MDT0558102.1"/>
    <property type="molecule type" value="Genomic_DNA"/>
</dbReference>
<evidence type="ECO:0000313" key="5">
    <source>
        <dbReference type="EMBL" id="MDT0558102.1"/>
    </source>
</evidence>
<keyword evidence="6" id="KW-1185">Reference proteome</keyword>
<evidence type="ECO:0000256" key="1">
    <source>
        <dbReference type="ARBA" id="ARBA00022729"/>
    </source>
</evidence>
<dbReference type="InterPro" id="IPR011055">
    <property type="entry name" value="Dup_hybrid_motif"/>
</dbReference>
<proteinExistence type="predicted"/>
<evidence type="ECO:0000259" key="4">
    <source>
        <dbReference type="Pfam" id="PF01551"/>
    </source>
</evidence>
<organism evidence="5 6">
    <name type="scientific">Microcosmobacter mediterraneus</name>
    <dbReference type="NCBI Taxonomy" id="3075607"/>
    <lineage>
        <taxon>Bacteria</taxon>
        <taxon>Pseudomonadati</taxon>
        <taxon>Bacteroidota</taxon>
        <taxon>Flavobacteriia</taxon>
        <taxon>Flavobacteriales</taxon>
        <taxon>Flavobacteriaceae</taxon>
        <taxon>Microcosmobacter</taxon>
    </lineage>
</organism>
<dbReference type="Gene3D" id="2.70.70.10">
    <property type="entry name" value="Glucose Permease (Domain IIA)"/>
    <property type="match status" value="1"/>
</dbReference>
<protein>
    <submittedName>
        <fullName evidence="5">Peptidoglycan DD-metalloendopeptidase family protein</fullName>
    </submittedName>
</protein>
<gene>
    <name evidence="5" type="ORF">RM697_05565</name>
</gene>
<dbReference type="InterPro" id="IPR050570">
    <property type="entry name" value="Cell_wall_metabolism_enzyme"/>
</dbReference>
<sequence>MTKHLTIAIIFLLLNSHVSFAQKTDEIKRLEEKRLRISKEIKQINALLQTNKKREKSVITLVEDINLKISVRENLIRITNQQANLLTRRINTNQKEITNLRDQLKQLKEDYAAMIVKSYKSKSEQSRVMFLLSSDNFKQAYKRLQYIKQYTEYQKQQGETIKLKTKELQELNVALLQQKEDKQKLIEENRVAKKQLDIEKKAQRELMASISKELNKYSAQMKQKQKEADKIDKEIDRLIRLAIAESNKKAGNTSSKKTFALTPAAKRLAASFEANKGKLPWPVQRGVVKVKFGKQPSPIDRTVPINSKGIRIATEKGAKVKAVFDGEVTAVIIIKNANPAIMIRHGNYFSIYKNLSKISVKKGDKVRTGQEIGEVFTNPSTGESLLWLRITKQYDNLNPSYWLSKR</sequence>
<comment type="caution">
    <text evidence="5">The sequence shown here is derived from an EMBL/GenBank/DDBJ whole genome shotgun (WGS) entry which is preliminary data.</text>
</comment>
<dbReference type="SUPFAM" id="SSF51261">
    <property type="entry name" value="Duplicated hybrid motif"/>
    <property type="match status" value="1"/>
</dbReference>
<dbReference type="Gene3D" id="6.10.250.3150">
    <property type="match status" value="1"/>
</dbReference>
<keyword evidence="2" id="KW-0175">Coiled coil</keyword>
<dbReference type="PANTHER" id="PTHR21666:SF289">
    <property type="entry name" value="L-ALA--D-GLU ENDOPEPTIDASE"/>
    <property type="match status" value="1"/>
</dbReference>
<evidence type="ECO:0000256" key="3">
    <source>
        <dbReference type="SAM" id="SignalP"/>
    </source>
</evidence>
<feature type="domain" description="M23ase beta-sheet core" evidence="4">
    <location>
        <begin position="307"/>
        <end position="399"/>
    </location>
</feature>
<keyword evidence="1 3" id="KW-0732">Signal</keyword>
<dbReference type="InterPro" id="IPR016047">
    <property type="entry name" value="M23ase_b-sheet_dom"/>
</dbReference>
<reference evidence="5 6" key="1">
    <citation type="submission" date="2023-09" db="EMBL/GenBank/DDBJ databases">
        <authorList>
            <person name="Rey-Velasco X."/>
        </authorList>
    </citation>
    <scope>NUCLEOTIDE SEQUENCE [LARGE SCALE GENOMIC DNA]</scope>
    <source>
        <strain evidence="5 6">W332</strain>
    </source>
</reference>
<dbReference type="PANTHER" id="PTHR21666">
    <property type="entry name" value="PEPTIDASE-RELATED"/>
    <property type="match status" value="1"/>
</dbReference>
<feature type="coiled-coil region" evidence="2">
    <location>
        <begin position="83"/>
        <end position="117"/>
    </location>
</feature>
<evidence type="ECO:0000313" key="6">
    <source>
        <dbReference type="Proteomes" id="UP001259492"/>
    </source>
</evidence>